<feature type="domain" description="DUF4377" evidence="3">
    <location>
        <begin position="190"/>
        <end position="273"/>
    </location>
</feature>
<dbReference type="OrthoDB" id="7871744at2"/>
<dbReference type="Gene3D" id="2.40.128.270">
    <property type="match status" value="1"/>
</dbReference>
<reference evidence="4 5" key="1">
    <citation type="submission" date="2019-04" db="EMBL/GenBank/DDBJ databases">
        <title>Lampropedia sp YIM MLB12 draf genome.</title>
        <authorList>
            <person name="Wang Y.-X."/>
        </authorList>
    </citation>
    <scope>NUCLEOTIDE SEQUENCE [LARGE SCALE GENOMIC DNA]</scope>
    <source>
        <strain evidence="4 5">YIM MLB12</strain>
    </source>
</reference>
<proteinExistence type="predicted"/>
<dbReference type="InterPro" id="IPR025485">
    <property type="entry name" value="DUF4377"/>
</dbReference>
<evidence type="ECO:0000256" key="1">
    <source>
        <dbReference type="SAM" id="SignalP"/>
    </source>
</evidence>
<dbReference type="PROSITE" id="PS51257">
    <property type="entry name" value="PROKAR_LIPOPROTEIN"/>
    <property type="match status" value="1"/>
</dbReference>
<dbReference type="EMBL" id="SSWX01000004">
    <property type="protein sequence ID" value="THJ35275.1"/>
    <property type="molecule type" value="Genomic_DNA"/>
</dbReference>
<dbReference type="Pfam" id="PF14302">
    <property type="entry name" value="DUF4377"/>
    <property type="match status" value="1"/>
</dbReference>
<feature type="signal peptide" evidence="1">
    <location>
        <begin position="1"/>
        <end position="21"/>
    </location>
</feature>
<feature type="domain" description="DUF306" evidence="2">
    <location>
        <begin position="51"/>
        <end position="170"/>
    </location>
</feature>
<accession>A0A4S5BW20</accession>
<dbReference type="InterPro" id="IPR038670">
    <property type="entry name" value="HslJ-like_sf"/>
</dbReference>
<dbReference type="PANTHER" id="PTHR35535">
    <property type="entry name" value="HEAT SHOCK PROTEIN HSLJ"/>
    <property type="match status" value="1"/>
</dbReference>
<evidence type="ECO:0000259" key="3">
    <source>
        <dbReference type="Pfam" id="PF14302"/>
    </source>
</evidence>
<comment type="caution">
    <text evidence="4">The sequence shown here is derived from an EMBL/GenBank/DDBJ whole genome shotgun (WGS) entry which is preliminary data.</text>
</comment>
<evidence type="ECO:0000259" key="2">
    <source>
        <dbReference type="Pfam" id="PF03724"/>
    </source>
</evidence>
<keyword evidence="1" id="KW-0732">Signal</keyword>
<feature type="chain" id="PRO_5020767155" evidence="1">
    <location>
        <begin position="22"/>
        <end position="278"/>
    </location>
</feature>
<evidence type="ECO:0000313" key="5">
    <source>
        <dbReference type="Proteomes" id="UP000306236"/>
    </source>
</evidence>
<dbReference type="InterPro" id="IPR053147">
    <property type="entry name" value="Hsp_HslJ-like"/>
</dbReference>
<name>A0A4S5BW20_9BURK</name>
<evidence type="ECO:0000313" key="4">
    <source>
        <dbReference type="EMBL" id="THJ35275.1"/>
    </source>
</evidence>
<protein>
    <submittedName>
        <fullName evidence="4">DUF4377 domain-containing protein</fullName>
    </submittedName>
</protein>
<organism evidence="4 5">
    <name type="scientific">Lampropedia aestuarii</name>
    <dbReference type="NCBI Taxonomy" id="2562762"/>
    <lineage>
        <taxon>Bacteria</taxon>
        <taxon>Pseudomonadati</taxon>
        <taxon>Pseudomonadota</taxon>
        <taxon>Betaproteobacteria</taxon>
        <taxon>Burkholderiales</taxon>
        <taxon>Comamonadaceae</taxon>
        <taxon>Lampropedia</taxon>
    </lineage>
</organism>
<dbReference type="Proteomes" id="UP000306236">
    <property type="component" value="Unassembled WGS sequence"/>
</dbReference>
<sequence>MRYGWKTILTVACCSALAACASNNGNTPADGRQDQSVSNTSTSAIAMNDASTLQAYHWQLEAVSGADQAWYDSGKAALKAPVQWTFHGKEQTVSVRGLCNAVNAAYSTTGQNISFKSGFRTMMACEDSRLMGLEDRMASELESVKTWQLSGNAAAPRLVLTFANGSQWSFKGVPTNETRFGSAAEQIFLEVAPNTRSCNDGVRTRQCLEVRRVSFDENGLRQGAGPWELFYDEIEGFKHDPSLRTVLRVNRYERKNPPADASGYVYVLDMQVSAEIAR</sequence>
<dbReference type="InterPro" id="IPR005184">
    <property type="entry name" value="DUF306_Meta_HslJ"/>
</dbReference>
<dbReference type="PANTHER" id="PTHR35535:SF2">
    <property type="entry name" value="DUF306 DOMAIN-CONTAINING PROTEIN"/>
    <property type="match status" value="1"/>
</dbReference>
<dbReference type="Pfam" id="PF03724">
    <property type="entry name" value="META"/>
    <property type="match status" value="1"/>
</dbReference>
<gene>
    <name evidence="4" type="ORF">E8K88_04595</name>
</gene>
<keyword evidence="5" id="KW-1185">Reference proteome</keyword>
<dbReference type="AlphaFoldDB" id="A0A4S5BW20"/>